<evidence type="ECO:0000313" key="1">
    <source>
        <dbReference type="EMBL" id="OGY14013.1"/>
    </source>
</evidence>
<evidence type="ECO:0000313" key="2">
    <source>
        <dbReference type="Proteomes" id="UP000178659"/>
    </source>
</evidence>
<dbReference type="Proteomes" id="UP000178659">
    <property type="component" value="Unassembled WGS sequence"/>
</dbReference>
<accession>A0A1G1VEZ0</accession>
<evidence type="ECO:0008006" key="3">
    <source>
        <dbReference type="Google" id="ProtNLM"/>
    </source>
</evidence>
<sequence length="183" mass="20836">MAIFSKDFKMTKIESRVVIVTLLVIGLLSFFNLRNAEVLARDIQRKNDLKHVATALGEFFKKYGEYPQALDGKMVACGTPLDLKPCRWAADKIEGIMDLIPQDPLASSKEYSYLYFSNSREFQLFAHLERKQDEEYNESVAQRKLNCGKVECNFGVVNGNIPLDRELSVFKVNEATKSSLLNE</sequence>
<dbReference type="Gene3D" id="3.30.700.10">
    <property type="entry name" value="Glycoprotein, Type 4 Pilin"/>
    <property type="match status" value="1"/>
</dbReference>
<reference evidence="1 2" key="1">
    <citation type="journal article" date="2016" name="Nat. Commun.">
        <title>Thousands of microbial genomes shed light on interconnected biogeochemical processes in an aquifer system.</title>
        <authorList>
            <person name="Anantharaman K."/>
            <person name="Brown C.T."/>
            <person name="Hug L.A."/>
            <person name="Sharon I."/>
            <person name="Castelle C.J."/>
            <person name="Probst A.J."/>
            <person name="Thomas B.C."/>
            <person name="Singh A."/>
            <person name="Wilkins M.J."/>
            <person name="Karaoz U."/>
            <person name="Brodie E.L."/>
            <person name="Williams K.H."/>
            <person name="Hubbard S.S."/>
            <person name="Banfield J.F."/>
        </authorList>
    </citation>
    <scope>NUCLEOTIDE SEQUENCE [LARGE SCALE GENOMIC DNA]</scope>
</reference>
<gene>
    <name evidence="1" type="ORF">A3A77_03390</name>
</gene>
<comment type="caution">
    <text evidence="1">The sequence shown here is derived from an EMBL/GenBank/DDBJ whole genome shotgun (WGS) entry which is preliminary data.</text>
</comment>
<name>A0A1G1VEZ0_9BACT</name>
<dbReference type="EMBL" id="MHCC01000004">
    <property type="protein sequence ID" value="OGY14013.1"/>
    <property type="molecule type" value="Genomic_DNA"/>
</dbReference>
<protein>
    <recommendedName>
        <fullName evidence="3">Type II secretion system protein GspG C-terminal domain-containing protein</fullName>
    </recommendedName>
</protein>
<proteinExistence type="predicted"/>
<dbReference type="AlphaFoldDB" id="A0A1G1VEZ0"/>
<organism evidence="1 2">
    <name type="scientific">Candidatus Blackburnbacteria bacterium RIFCSPLOWO2_01_FULL_40_20</name>
    <dbReference type="NCBI Taxonomy" id="1797519"/>
    <lineage>
        <taxon>Bacteria</taxon>
        <taxon>Candidatus Blackburniibacteriota</taxon>
    </lineage>
</organism>